<organism evidence="1">
    <name type="scientific">freshwater sediment metagenome</name>
    <dbReference type="NCBI Taxonomy" id="556182"/>
    <lineage>
        <taxon>unclassified sequences</taxon>
        <taxon>metagenomes</taxon>
        <taxon>ecological metagenomes</taxon>
    </lineage>
</organism>
<reference evidence="1" key="1">
    <citation type="submission" date="2023-07" db="EMBL/GenBank/DDBJ databases">
        <authorList>
            <person name="Pelsma A.J. K."/>
        </authorList>
    </citation>
    <scope>NUCLEOTIDE SEQUENCE</scope>
</reference>
<name>A0AA48M3K5_9ZZZZ</name>
<dbReference type="EMBL" id="OY288114">
    <property type="protein sequence ID" value="CAJ0893482.1"/>
    <property type="molecule type" value="Genomic_DNA"/>
</dbReference>
<gene>
    <name evidence="1" type="ORF">AMST5_04308</name>
</gene>
<proteinExistence type="predicted"/>
<dbReference type="AlphaFoldDB" id="A0AA48M3K5"/>
<evidence type="ECO:0000313" key="1">
    <source>
        <dbReference type="EMBL" id="CAJ0893482.1"/>
    </source>
</evidence>
<protein>
    <submittedName>
        <fullName evidence="1">Uncharacterized protein</fullName>
    </submittedName>
</protein>
<sequence>MRAFILALGFASAFVMPTVAAPAADHAQIQQVAYRNYDRDSGRGRWGYGVDCRELRRACLYKDELGETGRGNCQRYRDMCR</sequence>
<accession>A0AA48M3K5</accession>